<dbReference type="PANTHER" id="PTHR30483">
    <property type="entry name" value="LEUCINE-SPECIFIC-BINDING PROTEIN"/>
    <property type="match status" value="1"/>
</dbReference>
<organism evidence="4 5">
    <name type="scientific">Allokutzneria multivorans</name>
    <dbReference type="NCBI Taxonomy" id="1142134"/>
    <lineage>
        <taxon>Bacteria</taxon>
        <taxon>Bacillati</taxon>
        <taxon>Actinomycetota</taxon>
        <taxon>Actinomycetes</taxon>
        <taxon>Pseudonocardiales</taxon>
        <taxon>Pseudonocardiaceae</taxon>
        <taxon>Allokutzneria</taxon>
    </lineage>
</organism>
<protein>
    <recommendedName>
        <fullName evidence="3">Leucine-binding protein domain-containing protein</fullName>
    </recommendedName>
</protein>
<dbReference type="Gene3D" id="3.40.50.2300">
    <property type="match status" value="2"/>
</dbReference>
<evidence type="ECO:0000256" key="1">
    <source>
        <dbReference type="ARBA" id="ARBA00010062"/>
    </source>
</evidence>
<dbReference type="InterPro" id="IPR006311">
    <property type="entry name" value="TAT_signal"/>
</dbReference>
<comment type="caution">
    <text evidence="4">The sequence shown here is derived from an EMBL/GenBank/DDBJ whole genome shotgun (WGS) entry which is preliminary data.</text>
</comment>
<sequence length="389" mass="40686">MEHNRLVSRRSVLLGGAAAVSAAAVGAGVAAAGPREALERPIKVGVLLDLSGPGSGHGERQVLGLRRMRDLVNDGLMPGHRPVTLVERDTQGTTAATAAAAAALIGQDGVHGLIGTSSPFTVAPLREAAQTAGVPMVNPLIAGLADPTNTFVFTSRAPFGLDLIKAIARDAKRANLRRAATLVGSAWTGPKFDEDLARLAGFGLENAGVAQYEHTATDLRPQLKQLIDTNPDTISVFGLPPSNGLAVAQARELGWKKRIYCSPSASHPLFLSTAGQAAEGVRVLVPWATVHLQAPLLLPNLLTMRLFATTFEAQHGQPGAYPCFAADALGMLTKAYATTDDRAKARDRMESLSYEGVTGVYAPGKNQVGLPDGTLTTAIVRGGRFVLDT</sequence>
<dbReference type="Pfam" id="PF13458">
    <property type="entry name" value="Peripla_BP_6"/>
    <property type="match status" value="1"/>
</dbReference>
<name>A0ABP7R0V0_9PSEU</name>
<evidence type="ECO:0000313" key="4">
    <source>
        <dbReference type="EMBL" id="GAA3990949.1"/>
    </source>
</evidence>
<dbReference type="InterPro" id="IPR051010">
    <property type="entry name" value="BCAA_transport"/>
</dbReference>
<dbReference type="PROSITE" id="PS51318">
    <property type="entry name" value="TAT"/>
    <property type="match status" value="1"/>
</dbReference>
<dbReference type="EMBL" id="BAABAL010000004">
    <property type="protein sequence ID" value="GAA3990949.1"/>
    <property type="molecule type" value="Genomic_DNA"/>
</dbReference>
<keyword evidence="2" id="KW-0732">Signal</keyword>
<dbReference type="PANTHER" id="PTHR30483:SF6">
    <property type="entry name" value="PERIPLASMIC BINDING PROTEIN OF ABC TRANSPORTER FOR NATURAL AMINO ACIDS"/>
    <property type="match status" value="1"/>
</dbReference>
<comment type="similarity">
    <text evidence="1">Belongs to the leucine-binding protein family.</text>
</comment>
<dbReference type="InterPro" id="IPR028081">
    <property type="entry name" value="Leu-bd"/>
</dbReference>
<evidence type="ECO:0000313" key="5">
    <source>
        <dbReference type="Proteomes" id="UP001501747"/>
    </source>
</evidence>
<accession>A0ABP7R0V0</accession>
<gene>
    <name evidence="4" type="ORF">GCM10022247_07220</name>
</gene>
<evidence type="ECO:0000259" key="3">
    <source>
        <dbReference type="Pfam" id="PF13458"/>
    </source>
</evidence>
<evidence type="ECO:0000256" key="2">
    <source>
        <dbReference type="ARBA" id="ARBA00022729"/>
    </source>
</evidence>
<dbReference type="InterPro" id="IPR028082">
    <property type="entry name" value="Peripla_BP_I"/>
</dbReference>
<reference evidence="5" key="1">
    <citation type="journal article" date="2019" name="Int. J. Syst. Evol. Microbiol.">
        <title>The Global Catalogue of Microorganisms (GCM) 10K type strain sequencing project: providing services to taxonomists for standard genome sequencing and annotation.</title>
        <authorList>
            <consortium name="The Broad Institute Genomics Platform"/>
            <consortium name="The Broad Institute Genome Sequencing Center for Infectious Disease"/>
            <person name="Wu L."/>
            <person name="Ma J."/>
        </authorList>
    </citation>
    <scope>NUCLEOTIDE SEQUENCE [LARGE SCALE GENOMIC DNA]</scope>
    <source>
        <strain evidence="5">JCM 17342</strain>
    </source>
</reference>
<proteinExistence type="inferred from homology"/>
<feature type="domain" description="Leucine-binding protein" evidence="3">
    <location>
        <begin position="41"/>
        <end position="377"/>
    </location>
</feature>
<keyword evidence="5" id="KW-1185">Reference proteome</keyword>
<dbReference type="Proteomes" id="UP001501747">
    <property type="component" value="Unassembled WGS sequence"/>
</dbReference>
<dbReference type="SUPFAM" id="SSF53822">
    <property type="entry name" value="Periplasmic binding protein-like I"/>
    <property type="match status" value="1"/>
</dbReference>
<dbReference type="RefSeq" id="WP_344871042.1">
    <property type="nucleotide sequence ID" value="NZ_BAABAL010000004.1"/>
</dbReference>